<gene>
    <name evidence="1" type="ORF">A3A91_02280</name>
</gene>
<dbReference type="Proteomes" id="UP000177001">
    <property type="component" value="Unassembled WGS sequence"/>
</dbReference>
<organism evidence="1 2">
    <name type="scientific">Candidatus Nomurabacteria bacterium RIFCSPLOWO2_01_FULL_36_16</name>
    <dbReference type="NCBI Taxonomy" id="1801767"/>
    <lineage>
        <taxon>Bacteria</taxon>
        <taxon>Candidatus Nomuraibacteriota</taxon>
    </lineage>
</organism>
<sequence>MELSLAFNNESEQKEIKNTLLLREAIGEFLYQNPNSPAKRELQQALSQYDEQYAGGINSNNAGKAAYILSKVIEDLDERDATLAAFKDKAIQILYKMNSPEMMEKIREVLMLAQQFLREEEGFK</sequence>
<dbReference type="AlphaFoldDB" id="A0A1F6WZL3"/>
<dbReference type="EMBL" id="MFUR01000003">
    <property type="protein sequence ID" value="OGI87302.1"/>
    <property type="molecule type" value="Genomic_DNA"/>
</dbReference>
<name>A0A1F6WZL3_9BACT</name>
<comment type="caution">
    <text evidence="1">The sequence shown here is derived from an EMBL/GenBank/DDBJ whole genome shotgun (WGS) entry which is preliminary data.</text>
</comment>
<protein>
    <submittedName>
        <fullName evidence="1">Uncharacterized protein</fullName>
    </submittedName>
</protein>
<evidence type="ECO:0000313" key="1">
    <source>
        <dbReference type="EMBL" id="OGI87302.1"/>
    </source>
</evidence>
<proteinExistence type="predicted"/>
<evidence type="ECO:0000313" key="2">
    <source>
        <dbReference type="Proteomes" id="UP000177001"/>
    </source>
</evidence>
<accession>A0A1F6WZL3</accession>
<reference evidence="1 2" key="1">
    <citation type="journal article" date="2016" name="Nat. Commun.">
        <title>Thousands of microbial genomes shed light on interconnected biogeochemical processes in an aquifer system.</title>
        <authorList>
            <person name="Anantharaman K."/>
            <person name="Brown C.T."/>
            <person name="Hug L.A."/>
            <person name="Sharon I."/>
            <person name="Castelle C.J."/>
            <person name="Probst A.J."/>
            <person name="Thomas B.C."/>
            <person name="Singh A."/>
            <person name="Wilkins M.J."/>
            <person name="Karaoz U."/>
            <person name="Brodie E.L."/>
            <person name="Williams K.H."/>
            <person name="Hubbard S.S."/>
            <person name="Banfield J.F."/>
        </authorList>
    </citation>
    <scope>NUCLEOTIDE SEQUENCE [LARGE SCALE GENOMIC DNA]</scope>
</reference>